<gene>
    <name evidence="2" type="ORF">HPLM_LOCUS1337</name>
</gene>
<name>A0A0N4VVL9_HAEPC</name>
<keyword evidence="3" id="KW-1185">Reference proteome</keyword>
<organism evidence="4">
    <name type="scientific">Haemonchus placei</name>
    <name type="common">Barber's pole worm</name>
    <dbReference type="NCBI Taxonomy" id="6290"/>
    <lineage>
        <taxon>Eukaryota</taxon>
        <taxon>Metazoa</taxon>
        <taxon>Ecdysozoa</taxon>
        <taxon>Nematoda</taxon>
        <taxon>Chromadorea</taxon>
        <taxon>Rhabditida</taxon>
        <taxon>Rhabditina</taxon>
        <taxon>Rhabditomorpha</taxon>
        <taxon>Strongyloidea</taxon>
        <taxon>Trichostrongylidae</taxon>
        <taxon>Haemonchus</taxon>
    </lineage>
</organism>
<dbReference type="EMBL" id="UZAF01001720">
    <property type="protein sequence ID" value="VDO09014.1"/>
    <property type="molecule type" value="Genomic_DNA"/>
</dbReference>
<dbReference type="AlphaFoldDB" id="A0A0N4VVL9"/>
<evidence type="ECO:0000313" key="2">
    <source>
        <dbReference type="EMBL" id="VDO09014.1"/>
    </source>
</evidence>
<evidence type="ECO:0000256" key="1">
    <source>
        <dbReference type="SAM" id="MobiDB-lite"/>
    </source>
</evidence>
<evidence type="ECO:0000313" key="3">
    <source>
        <dbReference type="Proteomes" id="UP000268014"/>
    </source>
</evidence>
<dbReference type="Proteomes" id="UP000268014">
    <property type="component" value="Unassembled WGS sequence"/>
</dbReference>
<reference evidence="4" key="1">
    <citation type="submission" date="2017-02" db="UniProtKB">
        <authorList>
            <consortium name="WormBaseParasite"/>
        </authorList>
    </citation>
    <scope>IDENTIFICATION</scope>
</reference>
<proteinExistence type="predicted"/>
<accession>A0A0N4VVL9</accession>
<sequence length="58" mass="6754">MEVATSGRGDPHHQRSQRAQLAMDDEAADEEDEEVHELHELFKRDDEVMSRMSAMSRR</sequence>
<evidence type="ECO:0000313" key="4">
    <source>
        <dbReference type="WBParaSite" id="HPLM_0000133901-mRNA-1"/>
    </source>
</evidence>
<dbReference type="WBParaSite" id="HPLM_0000133901-mRNA-1">
    <property type="protein sequence ID" value="HPLM_0000133901-mRNA-1"/>
    <property type="gene ID" value="HPLM_0000133901"/>
</dbReference>
<reference evidence="2 3" key="2">
    <citation type="submission" date="2018-11" db="EMBL/GenBank/DDBJ databases">
        <authorList>
            <consortium name="Pathogen Informatics"/>
        </authorList>
    </citation>
    <scope>NUCLEOTIDE SEQUENCE [LARGE SCALE GENOMIC DNA]</scope>
    <source>
        <strain evidence="2 3">MHpl1</strain>
    </source>
</reference>
<feature type="region of interest" description="Disordered" evidence="1">
    <location>
        <begin position="1"/>
        <end position="58"/>
    </location>
</feature>
<feature type="compositionally biased region" description="Basic and acidic residues" evidence="1">
    <location>
        <begin position="36"/>
        <end position="49"/>
    </location>
</feature>
<protein>
    <submittedName>
        <fullName evidence="2 4">Uncharacterized protein</fullName>
    </submittedName>
</protein>
<feature type="compositionally biased region" description="Acidic residues" evidence="1">
    <location>
        <begin position="23"/>
        <end position="35"/>
    </location>
</feature>